<dbReference type="Pfam" id="PF14121">
    <property type="entry name" value="Porin_10"/>
    <property type="match status" value="1"/>
</dbReference>
<sequence length="726" mass="83791">MNRRHCVYSILYLCLDLRHRLYGLLLCLLCVTTAFAQERSRSSGRKGGFSLTARNAAQLPDSLLVPDSAHIGIRRINGYHLTEKLGERILAPMDTNRLNTANSTLMEGRGIAGAYTGNIGSPWQSRIFSERKEERDFIFADAFDGDIITPSNGYFYDVKVPYTHILYTRAGGSTKREEQLKGVLTSNFGKKINAGVDFNYIYSRGQYTSNNNKLLSYRLFGNYLSDRYEAHVHLRNFNFIQNENGGLTDDRYITSPDDFEDGRRGVDSKSYPTRFTNTWNRIRGKNVFLTHRYNLGFYREMTESEAKRKQEKDAQREALKKQEEEEKNSTGRPEEQEEAEAEDIHANEVFVPVASVIHTVEYEDFRRRFISKDMGIDTCYVNRYDTVGRVPNDVSSAWNLKNTVALSLREGFQDWAKFGLTAFVSFEKRNFKMPGDSAKGAIRNMQKYDEYATFLGAELSKRRGSLLTYQGRGELCVLGDDIGEFRLTGLVKTRFRLFKKEASIQADGYIKNLRPAFFQRHYSSRYFFWDKDLKNTQRVYVGGTVGWEQTRTRLSAGVESIQNHIFFNKQGLPEQFGSNLQVITARLRQDFRFKAFGWDNELVYQTSSNKQVLALPQLSLYSNMYITVRLVKVLMIQMGADVHYFTEYYAPYYEPATQQFINQDNIKIGNYPLVNAYVNFHLKQARFFVTGYNISKLFASPNYFSMPHYPINPMVVKLGVAVKFNN</sequence>
<accession>A0A1D3UVP9</accession>
<dbReference type="AlphaFoldDB" id="A0A1D3UVP9"/>
<dbReference type="EMBL" id="FMMM01000078">
    <property type="protein sequence ID" value="SCQ24132.1"/>
    <property type="molecule type" value="Genomic_DNA"/>
</dbReference>
<reference evidence="2 3" key="1">
    <citation type="submission" date="2016-09" db="EMBL/GenBank/DDBJ databases">
        <authorList>
            <person name="Capua I."/>
            <person name="De Benedictis P."/>
            <person name="Joannis T."/>
            <person name="Lombin L.H."/>
            <person name="Cattoli G."/>
        </authorList>
    </citation>
    <scope>NUCLEOTIDE SEQUENCE [LARGE SCALE GENOMIC DNA]</scope>
    <source>
        <strain evidence="2 3">UB20</strain>
    </source>
</reference>
<gene>
    <name evidence="2" type="ORF">TFUB20_02319</name>
</gene>
<dbReference type="InterPro" id="IPR025631">
    <property type="entry name" value="Porin_10"/>
</dbReference>
<name>A0A1D3UVP9_TANFO</name>
<feature type="compositionally biased region" description="Basic and acidic residues" evidence="1">
    <location>
        <begin position="306"/>
        <end position="334"/>
    </location>
</feature>
<dbReference type="Proteomes" id="UP000182057">
    <property type="component" value="Unassembled WGS sequence"/>
</dbReference>
<proteinExistence type="predicted"/>
<evidence type="ECO:0008006" key="4">
    <source>
        <dbReference type="Google" id="ProtNLM"/>
    </source>
</evidence>
<dbReference type="RefSeq" id="WP_231964468.1">
    <property type="nucleotide sequence ID" value="NZ_FMMM01000078.1"/>
</dbReference>
<evidence type="ECO:0000256" key="1">
    <source>
        <dbReference type="SAM" id="MobiDB-lite"/>
    </source>
</evidence>
<protein>
    <recommendedName>
        <fullName evidence="4">Porin</fullName>
    </recommendedName>
</protein>
<feature type="region of interest" description="Disordered" evidence="1">
    <location>
        <begin position="306"/>
        <end position="344"/>
    </location>
</feature>
<evidence type="ECO:0000313" key="3">
    <source>
        <dbReference type="Proteomes" id="UP000182057"/>
    </source>
</evidence>
<organism evidence="2 3">
    <name type="scientific">Tannerella forsythia</name>
    <name type="common">Bacteroides forsythus</name>
    <dbReference type="NCBI Taxonomy" id="28112"/>
    <lineage>
        <taxon>Bacteria</taxon>
        <taxon>Pseudomonadati</taxon>
        <taxon>Bacteroidota</taxon>
        <taxon>Bacteroidia</taxon>
        <taxon>Bacteroidales</taxon>
        <taxon>Tannerellaceae</taxon>
        <taxon>Tannerella</taxon>
    </lineage>
</organism>
<evidence type="ECO:0000313" key="2">
    <source>
        <dbReference type="EMBL" id="SCQ24132.1"/>
    </source>
</evidence>